<sequence length="420" mass="46111">MFLSLNLCHLCTLIMLCAMIPEPSLCQNCSLEKMENVIVDVMASLKNDIKGIEPVYTSTPEACINACCIGKNVSGDKKCNLMIFDARRIGKYPNCYLFYCPSREACPMKPAEGFVSYRIIRDSQILKKNPFTNKNLHFARDDSNGEKLAKTQNAPQIQAILLNPTVSLQQYITSRMSEFMDHEVEHLDNTELHSQFPQDQGKKAPKNSDSFPSEKMTDLLPPTNATTAHAELNTPTATTHAAPSTTTTTNTTAPADPATTSTTPTTYSQPSTTHTSATATAFGKIDHMIKNPQTTTVSAQLGTSATKIEPKTASVAANSISSLFSFSGVTLPSKESTDSFQNTHQTKGELALEGYLSDDVSQSSAVSHFGEKSSLITALFFGLMFLLLAVTLIGRRMSESFWRRRYTRLDYLINGMYADV</sequence>
<dbReference type="SMART" id="SM00765">
    <property type="entry name" value="MANEC"/>
    <property type="match status" value="1"/>
</dbReference>
<evidence type="ECO:0000313" key="14">
    <source>
        <dbReference type="RefSeq" id="XP_025069235.1"/>
    </source>
</evidence>
<evidence type="ECO:0000259" key="10">
    <source>
        <dbReference type="PROSITE" id="PS50986"/>
    </source>
</evidence>
<feature type="signal peptide" evidence="9">
    <location>
        <begin position="1"/>
        <end position="26"/>
    </location>
</feature>
<keyword evidence="5 8" id="KW-0472">Membrane</keyword>
<keyword evidence="11" id="KW-1185">Reference proteome</keyword>
<gene>
    <name evidence="12 13 14 15" type="primary">MANSC1</name>
</gene>
<evidence type="ECO:0000256" key="5">
    <source>
        <dbReference type="ARBA" id="ARBA00023136"/>
    </source>
</evidence>
<reference evidence="12 13" key="1">
    <citation type="submission" date="2025-04" db="UniProtKB">
        <authorList>
            <consortium name="RefSeq"/>
        </authorList>
    </citation>
    <scope>IDENTIFICATION</scope>
</reference>
<dbReference type="GeneID" id="102388462"/>
<evidence type="ECO:0000256" key="4">
    <source>
        <dbReference type="ARBA" id="ARBA00022989"/>
    </source>
</evidence>
<dbReference type="InterPro" id="IPR011106">
    <property type="entry name" value="MANSC_N"/>
</dbReference>
<dbReference type="Pfam" id="PF07502">
    <property type="entry name" value="MANEC"/>
    <property type="match status" value="1"/>
</dbReference>
<dbReference type="CTD" id="54682"/>
<dbReference type="KEGG" id="asn:102388462"/>
<evidence type="ECO:0000313" key="15">
    <source>
        <dbReference type="RefSeq" id="XP_025069236.1"/>
    </source>
</evidence>
<dbReference type="RefSeq" id="XP_006031852.1">
    <property type="nucleotide sequence ID" value="XM_006031790.3"/>
</dbReference>
<evidence type="ECO:0000256" key="8">
    <source>
        <dbReference type="SAM" id="Phobius"/>
    </source>
</evidence>
<dbReference type="GO" id="GO:0016020">
    <property type="term" value="C:membrane"/>
    <property type="evidence" value="ECO:0007669"/>
    <property type="project" value="UniProtKB-SubCell"/>
</dbReference>
<dbReference type="AlphaFoldDB" id="A0A1U7SJV6"/>
<feature type="transmembrane region" description="Helical" evidence="8">
    <location>
        <begin position="375"/>
        <end position="394"/>
    </location>
</feature>
<protein>
    <submittedName>
        <fullName evidence="12 13">MANSC domain-containing protein 1 isoform X1</fullName>
    </submittedName>
</protein>
<dbReference type="RefSeq" id="XP_025069234.1">
    <property type="nucleotide sequence ID" value="XM_025213449.1"/>
</dbReference>
<proteinExistence type="predicted"/>
<feature type="region of interest" description="Disordered" evidence="7">
    <location>
        <begin position="194"/>
        <end position="221"/>
    </location>
</feature>
<evidence type="ECO:0000256" key="3">
    <source>
        <dbReference type="ARBA" id="ARBA00022729"/>
    </source>
</evidence>
<organism evidence="11 12">
    <name type="scientific">Alligator sinensis</name>
    <name type="common">Chinese alligator</name>
    <dbReference type="NCBI Taxonomy" id="38654"/>
    <lineage>
        <taxon>Eukaryota</taxon>
        <taxon>Metazoa</taxon>
        <taxon>Chordata</taxon>
        <taxon>Craniata</taxon>
        <taxon>Vertebrata</taxon>
        <taxon>Euteleostomi</taxon>
        <taxon>Archelosauria</taxon>
        <taxon>Archosauria</taxon>
        <taxon>Crocodylia</taxon>
        <taxon>Alligatoridae</taxon>
        <taxon>Alligatorinae</taxon>
        <taxon>Alligator</taxon>
    </lineage>
</organism>
<keyword evidence="3 9" id="KW-0732">Signal</keyword>
<keyword evidence="4 8" id="KW-1133">Transmembrane helix</keyword>
<keyword evidence="2 8" id="KW-0812">Transmembrane</keyword>
<evidence type="ECO:0000256" key="7">
    <source>
        <dbReference type="SAM" id="MobiDB-lite"/>
    </source>
</evidence>
<dbReference type="PROSITE" id="PS50986">
    <property type="entry name" value="MANSC"/>
    <property type="match status" value="1"/>
</dbReference>
<dbReference type="RefSeq" id="XP_025069235.1">
    <property type="nucleotide sequence ID" value="XM_025213450.1"/>
</dbReference>
<dbReference type="Proteomes" id="UP000189705">
    <property type="component" value="Unplaced"/>
</dbReference>
<evidence type="ECO:0000256" key="2">
    <source>
        <dbReference type="ARBA" id="ARBA00022692"/>
    </source>
</evidence>
<keyword evidence="6" id="KW-0325">Glycoprotein</keyword>
<dbReference type="PANTHER" id="PTHR46876:SF3">
    <property type="entry name" value="MANSC DOMAIN CONTAINING 1"/>
    <property type="match status" value="1"/>
</dbReference>
<dbReference type="eggNOG" id="ENOG502RZBP">
    <property type="taxonomic scope" value="Eukaryota"/>
</dbReference>
<evidence type="ECO:0000256" key="6">
    <source>
        <dbReference type="ARBA" id="ARBA00023180"/>
    </source>
</evidence>
<feature type="region of interest" description="Disordered" evidence="7">
    <location>
        <begin position="233"/>
        <end position="275"/>
    </location>
</feature>
<dbReference type="PANTHER" id="PTHR46876">
    <property type="entry name" value="LOW-DENSITY LIPOPROTEIN RECEPTOR-RELATED PROTEIN 11"/>
    <property type="match status" value="1"/>
</dbReference>
<evidence type="ECO:0000256" key="9">
    <source>
        <dbReference type="SAM" id="SignalP"/>
    </source>
</evidence>
<feature type="domain" description="MANSC" evidence="10">
    <location>
        <begin position="33"/>
        <end position="117"/>
    </location>
</feature>
<dbReference type="RefSeq" id="XP_025069236.1">
    <property type="nucleotide sequence ID" value="XM_025213451.1"/>
</dbReference>
<evidence type="ECO:0000313" key="13">
    <source>
        <dbReference type="RefSeq" id="XP_025069234.1"/>
    </source>
</evidence>
<accession>A0A1U7SJV6</accession>
<dbReference type="STRING" id="38654.A0A1U7SJV6"/>
<comment type="subcellular location">
    <subcellularLocation>
        <location evidence="1">Membrane</location>
        <topology evidence="1">Single-pass type I membrane protein</topology>
    </subcellularLocation>
</comment>
<evidence type="ECO:0000256" key="1">
    <source>
        <dbReference type="ARBA" id="ARBA00004479"/>
    </source>
</evidence>
<dbReference type="InterPro" id="IPR013980">
    <property type="entry name" value="MANSC_dom"/>
</dbReference>
<name>A0A1U7SJV6_ALLSI</name>
<evidence type="ECO:0000313" key="11">
    <source>
        <dbReference type="Proteomes" id="UP000189705"/>
    </source>
</evidence>
<feature type="compositionally biased region" description="Low complexity" evidence="7">
    <location>
        <begin position="234"/>
        <end position="275"/>
    </location>
</feature>
<feature type="chain" id="PRO_5044566461" evidence="9">
    <location>
        <begin position="27"/>
        <end position="420"/>
    </location>
</feature>
<evidence type="ECO:0000313" key="12">
    <source>
        <dbReference type="RefSeq" id="XP_006031852.1"/>
    </source>
</evidence>